<dbReference type="PANTHER" id="PTHR31513">
    <property type="entry name" value="EPHRIN TYPE-B RECEPTOR"/>
    <property type="match status" value="1"/>
</dbReference>
<evidence type="ECO:0008006" key="5">
    <source>
        <dbReference type="Google" id="ProtNLM"/>
    </source>
</evidence>
<dbReference type="Proteomes" id="UP000053237">
    <property type="component" value="Unassembled WGS sequence"/>
</dbReference>
<feature type="transmembrane region" description="Helical" evidence="2">
    <location>
        <begin position="1414"/>
        <end position="1434"/>
    </location>
</feature>
<gene>
    <name evidence="3" type="ORF">BN9_086900</name>
</gene>
<proteinExistence type="predicted"/>
<dbReference type="EMBL" id="CAIX01000180">
    <property type="protein sequence ID" value="CCI47683.1"/>
    <property type="molecule type" value="Genomic_DNA"/>
</dbReference>
<keyword evidence="2" id="KW-1133">Transmembrane helix</keyword>
<feature type="transmembrane region" description="Helical" evidence="2">
    <location>
        <begin position="1516"/>
        <end position="1532"/>
    </location>
</feature>
<sequence>MESLDIENVTIDAFQLPSAIPSWLFVRVEIVFYLNASTSFTMQNSTILASAINIDAKSVYLTNNATLNVSERGLKFGPGFNSYVSQGGSYGGIGGISLSYTYKKCERSSLNEFYRPVGDVSGDLGDFRGYGSGGGGNSQRGGGRIVVIANNFLCINGGIFADGAGACSNEDCDGNPGGAGGTIILESKQINGSGQIHANGGTPSIYDPSSDKGGGGGGSGGRIALKFIQGVEQFDTSQIRAFGGGSFPSYLNSNDASMIEWCQLGADGTILMIQNYSNPGNFDNASISVLIIAGNRYSPSVRAPIQLHGCTPIFVNSARLNDFVPASLIRVQIRGGAAVCINYLRLKESISGINSSFELNEKSQLQHLNLNRSIHIVAANIHIQQGFIGQREQLSSALFSARFDCASTMIKAAVVHVLQLHISAKENVTMDNLSVLTFSGQTELIAMKRVTVESTLIPKAYWASNLYTSKSRKQSDTITLSIQSGDLIILRPQPSQLGAMLFRLNAMGNVLLDLSFDTPQLNVSIQATDIEIPRFSSGCMPNCLEVKAQGDLYACEKYQQQDRRDSPYLLTVLALNTATLGNVSAGSLLLCSKHKIIVKGAVSASSLGCKSGYGLGNSSVHGGASGGAGHGGMGGAIQPQNIGAGIAYDSVDVGYDRHLPLTWPIWPGSGAGSDTSKILGGNGGGLIHLKANCLVFDKHAGLYTNGGSGSNGGGGGSGGSITMFLMEISGNGEVAARGGDSVPTPKISVYKHAYFESYKHSASSKGGGGGGGILRIVYDFNGTNLSSFGDHFLHDGGVVSLDGGKSQNGGKAGVVGISAGTFSENFGCQKCAQCEKGTFAAQKGAKTCTTCNPGSFASTEGSTNCKLCPLGTIAPSFHSTGCHSCGIGETTKTPGAITCWRCHDKPIHATFNMRGNCSYACDRGHIGANCLTPFERFLEKVGGSLAFSLLVLGFGALLAAFSVSFSYQNSAKKMQKSRQYQAKMLRDQRSLHKMTRQMTPRLIDQDLIHHTARIYFLGSNTFNHSWKLDPALLPERLQEIIYHSSFSQFADNCNRILDLDSGYRNWLYIAMKILCPPAAIMYLHRCQLKMLGDLAQYLAQYGAGFCRNVSFRAHNAQVKLGFSPDFSLGYLDVLVNALSSSTLLAPSYQPLVTPHHPSLIFFAVAGDGSFYRPYHVDTNDVIVRTVTSRFHLLKHHFWIKFIARLNSQIRRLSQSPTRHTTEVERVLHGIVLFLNSQEEPFRTLGFQVEFGIFEMEKLRYVPSNEACFQRINMENHANISAIMRLNPSAIKLACCARRKVNGEQRHQDMVIKPLKAPASAKTRLGSLSSEVNFQNSQIRQNALFAEEQKNSSEDSLLAHPEHDYREASSSGNKSCFSEIYDRIFYQKIEPIVSTVYRLRHVPAPQFANKHPWRLPSAFILVLLADIGLSFWILIQYFCIQVNDPDSHDSGCSHMAFYGVLGFEPMALVGAPLLGLLFVSKQNVCFGKLFAMWMVGSMLNLVIACSFALIYVSFLHYSIWLILFSGFVMKYMEKELAFLCVAQYELERSCRGWRDLYTTTEWYDSAYTPLITRYK</sequence>
<evidence type="ECO:0000313" key="3">
    <source>
        <dbReference type="EMBL" id="CCI47683.1"/>
    </source>
</evidence>
<dbReference type="PANTHER" id="PTHR31513:SF2">
    <property type="entry name" value="MRAZ"/>
    <property type="match status" value="1"/>
</dbReference>
<protein>
    <recommendedName>
        <fullName evidence="5">Tyrosine-protein kinase ephrin type A/B receptor-like domain-containing protein</fullName>
    </recommendedName>
</protein>
<feature type="transmembrane region" description="Helical" evidence="2">
    <location>
        <begin position="1454"/>
        <end position="1477"/>
    </location>
</feature>
<name>A0A024GLC1_9STRA</name>
<evidence type="ECO:0000256" key="1">
    <source>
        <dbReference type="SAM" id="MobiDB-lite"/>
    </source>
</evidence>
<dbReference type="STRING" id="65357.A0A024GLC1"/>
<dbReference type="Gene3D" id="2.10.50.10">
    <property type="entry name" value="Tumor Necrosis Factor Receptor, subunit A, domain 2"/>
    <property type="match status" value="1"/>
</dbReference>
<evidence type="ECO:0000256" key="2">
    <source>
        <dbReference type="SAM" id="Phobius"/>
    </source>
</evidence>
<comment type="caution">
    <text evidence="3">The sequence shown here is derived from an EMBL/GenBank/DDBJ whole genome shotgun (WGS) entry which is preliminary data.</text>
</comment>
<keyword evidence="4" id="KW-1185">Reference proteome</keyword>
<keyword evidence="2" id="KW-0472">Membrane</keyword>
<dbReference type="OrthoDB" id="65776at2759"/>
<keyword evidence="2" id="KW-0812">Transmembrane</keyword>
<reference evidence="3 4" key="1">
    <citation type="submission" date="2012-05" db="EMBL/GenBank/DDBJ databases">
        <title>Recombination and specialization in a pathogen metapopulation.</title>
        <authorList>
            <person name="Gardiner A."/>
            <person name="Kemen E."/>
            <person name="Schultz-Larsen T."/>
            <person name="MacLean D."/>
            <person name="Van Oosterhout C."/>
            <person name="Jones J.D.G."/>
        </authorList>
    </citation>
    <scope>NUCLEOTIDE SEQUENCE [LARGE SCALE GENOMIC DNA]</scope>
    <source>
        <strain evidence="3 4">Ac Nc2</strain>
    </source>
</reference>
<feature type="transmembrane region" description="Helical" evidence="2">
    <location>
        <begin position="1489"/>
        <end position="1510"/>
    </location>
</feature>
<feature type="transmembrane region" description="Helical" evidence="2">
    <location>
        <begin position="945"/>
        <end position="967"/>
    </location>
</feature>
<evidence type="ECO:0000313" key="4">
    <source>
        <dbReference type="Proteomes" id="UP000053237"/>
    </source>
</evidence>
<accession>A0A024GLC1</accession>
<feature type="region of interest" description="Disordered" evidence="1">
    <location>
        <begin position="196"/>
        <end position="217"/>
    </location>
</feature>
<dbReference type="SMART" id="SM01411">
    <property type="entry name" value="Ephrin_rec_like"/>
    <property type="match status" value="2"/>
</dbReference>
<organism evidence="3 4">
    <name type="scientific">Albugo candida</name>
    <dbReference type="NCBI Taxonomy" id="65357"/>
    <lineage>
        <taxon>Eukaryota</taxon>
        <taxon>Sar</taxon>
        <taxon>Stramenopiles</taxon>
        <taxon>Oomycota</taxon>
        <taxon>Peronosporomycetes</taxon>
        <taxon>Albuginales</taxon>
        <taxon>Albuginaceae</taxon>
        <taxon>Albugo</taxon>
    </lineage>
</organism>
<dbReference type="InParanoid" id="A0A024GLC1"/>